<evidence type="ECO:0000256" key="1">
    <source>
        <dbReference type="ARBA" id="ARBA00022679"/>
    </source>
</evidence>
<dbReference type="Gene3D" id="3.40.50.10540">
    <property type="entry name" value="Crotonobetainyl-coa:carnitine coa-transferase, domain 1"/>
    <property type="match status" value="1"/>
</dbReference>
<keyword evidence="1" id="KW-0808">Transferase</keyword>
<dbReference type="OrthoDB" id="5294844at2"/>
<dbReference type="EMBL" id="AAUJ02000001">
    <property type="protein sequence ID" value="EED67176.1"/>
    <property type="molecule type" value="Genomic_DNA"/>
</dbReference>
<dbReference type="Pfam" id="PF02515">
    <property type="entry name" value="CoA_transf_3"/>
    <property type="match status" value="1"/>
</dbReference>
<dbReference type="Gene3D" id="3.30.1540.10">
    <property type="entry name" value="formyl-coa transferase, domain 3"/>
    <property type="match status" value="1"/>
</dbReference>
<dbReference type="RefSeq" id="WP_003054591.1">
    <property type="nucleotide sequence ID" value="NZ_AAUJ02000001.1"/>
</dbReference>
<gene>
    <name evidence="2" type="ORF">CtesDRAFT_PD2122</name>
</gene>
<dbReference type="eggNOG" id="COG1804">
    <property type="taxonomic scope" value="Bacteria"/>
</dbReference>
<accession>B7WRJ1</accession>
<dbReference type="InterPro" id="IPR003673">
    <property type="entry name" value="CoA-Trfase_fam_III"/>
</dbReference>
<evidence type="ECO:0000313" key="2">
    <source>
        <dbReference type="EMBL" id="EED67176.1"/>
    </source>
</evidence>
<dbReference type="PANTHER" id="PTHR48207:SF4">
    <property type="entry name" value="BLL6097 PROTEIN"/>
    <property type="match status" value="1"/>
</dbReference>
<dbReference type="AlphaFoldDB" id="B7WRJ1"/>
<dbReference type="SUPFAM" id="SSF89796">
    <property type="entry name" value="CoA-transferase family III (CaiB/BaiF)"/>
    <property type="match status" value="1"/>
</dbReference>
<evidence type="ECO:0000313" key="3">
    <source>
        <dbReference type="Proteomes" id="UP000003039"/>
    </source>
</evidence>
<dbReference type="InterPro" id="IPR044855">
    <property type="entry name" value="CoA-Trfase_III_dom3_sf"/>
</dbReference>
<protein>
    <submittedName>
        <fullName evidence="2">L-carnitine dehydratase/bile acid-inducible protein F</fullName>
    </submittedName>
</protein>
<reference evidence="2 3" key="1">
    <citation type="journal article" date="2004" name="Appl. Environ. Microbiol.">
        <title>Mineralization of individual congeners of linear alkylbenzenesulfonate by defined pairs of heterotrophic bacteria.</title>
        <authorList>
            <person name="Schleheck D."/>
            <person name="Knepper T.P."/>
            <person name="Fischer K."/>
            <person name="Cook A.M."/>
        </authorList>
    </citation>
    <scope>NUCLEOTIDE SEQUENCE [LARGE SCALE GENOMIC DNA]</scope>
    <source>
        <strain evidence="3">DSM 14576 / KF-1</strain>
    </source>
</reference>
<dbReference type="InterPro" id="IPR050483">
    <property type="entry name" value="CoA-transferase_III_domain"/>
</dbReference>
<dbReference type="Proteomes" id="UP000003039">
    <property type="component" value="Unassembled WGS sequence"/>
</dbReference>
<organism evidence="2 3">
    <name type="scientific">Comamonas testosteroni (strain DSM 14576 / KF-1)</name>
    <name type="common">Pseudomonas testosteroni</name>
    <dbReference type="NCBI Taxonomy" id="399795"/>
    <lineage>
        <taxon>Bacteria</taxon>
        <taxon>Pseudomonadati</taxon>
        <taxon>Pseudomonadota</taxon>
        <taxon>Betaproteobacteria</taxon>
        <taxon>Burkholderiales</taxon>
        <taxon>Comamonadaceae</taxon>
        <taxon>Comamonas</taxon>
    </lineage>
</organism>
<dbReference type="InterPro" id="IPR023606">
    <property type="entry name" value="CoA-Trfase_III_dom_1_sf"/>
</dbReference>
<proteinExistence type="predicted"/>
<comment type="caution">
    <text evidence="2">The sequence shown here is derived from an EMBL/GenBank/DDBJ whole genome shotgun (WGS) entry which is preliminary data.</text>
</comment>
<name>B7WRJ1_COMTK</name>
<dbReference type="GO" id="GO:0008410">
    <property type="term" value="F:CoA-transferase activity"/>
    <property type="evidence" value="ECO:0007669"/>
    <property type="project" value="TreeGrafter"/>
</dbReference>
<sequence>MGPLKGIRVIDLTSVVLGPMATQVLADYGADVIKLEAVEGDLMRANGLSRNRGMSSTFMNLNRNKRSVALNLKTSEGLEAAKALIQSADVLVHNMRTKAINKLGLGYEDVARINPSIVYCAATGFGDDGTYSGQPAFDDVIQGACGLASLVGHETGKPEYPPTLLADKVAGLATANAVMGALVHKIRSGEGQYVEVPMFETMVAFTMTEHMGGNGFQPSIGPAGYSRLLKGGRKPTPTKDGYLALLPYTENHWKAFFSALGRQDLFDKYDLTNRHERNKRIQELYADLRSVTVNFTSQELMTLCRKLDIPVTEIFSIDNIHEHEHLRSVQLFEVLEHPTEGNVVAIRPTALFSKTPSRITRHAPNIGEQTDEVLGELGYSADFILQTRK</sequence>
<dbReference type="PANTHER" id="PTHR48207">
    <property type="entry name" value="SUCCINATE--HYDROXYMETHYLGLUTARATE COA-TRANSFERASE"/>
    <property type="match status" value="1"/>
</dbReference>